<dbReference type="AlphaFoldDB" id="A0A917GXT6"/>
<dbReference type="InterPro" id="IPR051083">
    <property type="entry name" value="GrpII_Intron_Splice-Mob/Def"/>
</dbReference>
<evidence type="ECO:0000256" key="9">
    <source>
        <dbReference type="ARBA" id="ARBA00048173"/>
    </source>
</evidence>
<evidence type="ECO:0000259" key="10">
    <source>
        <dbReference type="PROSITE" id="PS50878"/>
    </source>
</evidence>
<gene>
    <name evidence="11" type="ORF">GCM10010976_34250</name>
</gene>
<evidence type="ECO:0000313" key="11">
    <source>
        <dbReference type="EMBL" id="GGG60657.1"/>
    </source>
</evidence>
<dbReference type="InterPro" id="IPR000477">
    <property type="entry name" value="RT_dom"/>
</dbReference>
<keyword evidence="12" id="KW-1185">Reference proteome</keyword>
<keyword evidence="2" id="KW-0808">Transferase</keyword>
<evidence type="ECO:0000256" key="3">
    <source>
        <dbReference type="ARBA" id="ARBA00022695"/>
    </source>
</evidence>
<protein>
    <recommendedName>
        <fullName evidence="1">RNA-directed DNA polymerase</fullName>
        <ecNumber evidence="1">2.7.7.49</ecNumber>
    </recommendedName>
</protein>
<keyword evidence="5" id="KW-0460">Magnesium</keyword>
<dbReference type="PROSITE" id="PS50878">
    <property type="entry name" value="RT_POL"/>
    <property type="match status" value="1"/>
</dbReference>
<name>A0A917GXT6_9FLAO</name>
<dbReference type="GO" id="GO:0003723">
    <property type="term" value="F:RNA binding"/>
    <property type="evidence" value="ECO:0007669"/>
    <property type="project" value="InterPro"/>
</dbReference>
<dbReference type="SUPFAM" id="SSF56672">
    <property type="entry name" value="DNA/RNA polymerases"/>
    <property type="match status" value="1"/>
</dbReference>
<dbReference type="GO" id="GO:0003964">
    <property type="term" value="F:RNA-directed DNA polymerase activity"/>
    <property type="evidence" value="ECO:0007669"/>
    <property type="project" value="UniProtKB-KW"/>
</dbReference>
<evidence type="ECO:0000256" key="7">
    <source>
        <dbReference type="ARBA" id="ARBA00023118"/>
    </source>
</evidence>
<comment type="catalytic activity">
    <reaction evidence="9">
        <text>DNA(n) + a 2'-deoxyribonucleoside 5'-triphosphate = DNA(n+1) + diphosphate</text>
        <dbReference type="Rhea" id="RHEA:22508"/>
        <dbReference type="Rhea" id="RHEA-COMP:17339"/>
        <dbReference type="Rhea" id="RHEA-COMP:17340"/>
        <dbReference type="ChEBI" id="CHEBI:33019"/>
        <dbReference type="ChEBI" id="CHEBI:61560"/>
        <dbReference type="ChEBI" id="CHEBI:173112"/>
        <dbReference type="EC" id="2.7.7.49"/>
    </reaction>
</comment>
<dbReference type="Proteomes" id="UP000625976">
    <property type="component" value="Unassembled WGS sequence"/>
</dbReference>
<evidence type="ECO:0000313" key="12">
    <source>
        <dbReference type="Proteomes" id="UP000625976"/>
    </source>
</evidence>
<sequence>MSNEIVNSVMSSSLYKIVEQISKSNHGDDYKKSLIEYSQNLSSKNLPIIFDAYHLAYSIGIQPYRIINIIKDRDHLYNTYRVRKKTGGHRWIMSPIEELKTIQTWIKINILDKIQTHNSANGFVKEKSIVTNAEKHINKETILNIDLYRFFDTITEKRIYQLFKKLGYTNKLSYDLSRILCVNPPKKYWKELKKENKLKKKFIKMKPSILPQGAPTSPIISNLLCIKLDEILFKYCEKSHLSYTRYADDITMSGDNKNMPELKKIKSIIRHNGFTVNIKKIRFISKHKKQTVTGITVNNGLFVDKKIIKEISQELYYCIKYGYKSHLEYKFKKSKIKANYKDWLYGKICFVYSVEKEKGESFFKKFNMIDWNI</sequence>
<keyword evidence="3" id="KW-0548">Nucleotidyltransferase</keyword>
<dbReference type="Pfam" id="PF00078">
    <property type="entry name" value="RVT_1"/>
    <property type="match status" value="1"/>
</dbReference>
<dbReference type="GO" id="GO:0046872">
    <property type="term" value="F:metal ion binding"/>
    <property type="evidence" value="ECO:0007669"/>
    <property type="project" value="UniProtKB-KW"/>
</dbReference>
<reference evidence="11" key="1">
    <citation type="journal article" date="2014" name="Int. J. Syst. Evol. Microbiol.">
        <title>Complete genome sequence of Corynebacterium casei LMG S-19264T (=DSM 44701T), isolated from a smear-ripened cheese.</title>
        <authorList>
            <consortium name="US DOE Joint Genome Institute (JGI-PGF)"/>
            <person name="Walter F."/>
            <person name="Albersmeier A."/>
            <person name="Kalinowski J."/>
            <person name="Ruckert C."/>
        </authorList>
    </citation>
    <scope>NUCLEOTIDE SEQUENCE</scope>
    <source>
        <strain evidence="11">CGMCC 1.12751</strain>
    </source>
</reference>
<dbReference type="PANTHER" id="PTHR34047">
    <property type="entry name" value="NUCLEAR INTRON MATURASE 1, MITOCHONDRIAL-RELATED"/>
    <property type="match status" value="1"/>
</dbReference>
<keyword evidence="4" id="KW-0479">Metal-binding</keyword>
<feature type="domain" description="Reverse transcriptase" evidence="10">
    <location>
        <begin position="1"/>
        <end position="297"/>
    </location>
</feature>
<dbReference type="InterPro" id="IPR043502">
    <property type="entry name" value="DNA/RNA_pol_sf"/>
</dbReference>
<evidence type="ECO:0000256" key="2">
    <source>
        <dbReference type="ARBA" id="ARBA00022679"/>
    </source>
</evidence>
<keyword evidence="6 11" id="KW-0695">RNA-directed DNA polymerase</keyword>
<evidence type="ECO:0000256" key="5">
    <source>
        <dbReference type="ARBA" id="ARBA00022842"/>
    </source>
</evidence>
<dbReference type="EMBL" id="BMFQ01000008">
    <property type="protein sequence ID" value="GGG60657.1"/>
    <property type="molecule type" value="Genomic_DNA"/>
</dbReference>
<comment type="similarity">
    <text evidence="8">Belongs to the bacterial reverse transcriptase family.</text>
</comment>
<accession>A0A917GXT6</accession>
<evidence type="ECO:0000256" key="4">
    <source>
        <dbReference type="ARBA" id="ARBA00022723"/>
    </source>
</evidence>
<keyword evidence="7" id="KW-0051">Antiviral defense</keyword>
<evidence type="ECO:0000256" key="6">
    <source>
        <dbReference type="ARBA" id="ARBA00022918"/>
    </source>
</evidence>
<organism evidence="11 12">
    <name type="scientific">Bizionia arctica</name>
    <dbReference type="NCBI Taxonomy" id="1495645"/>
    <lineage>
        <taxon>Bacteria</taxon>
        <taxon>Pseudomonadati</taxon>
        <taxon>Bacteroidota</taxon>
        <taxon>Flavobacteriia</taxon>
        <taxon>Flavobacteriales</taxon>
        <taxon>Flavobacteriaceae</taxon>
        <taxon>Bizionia</taxon>
    </lineage>
</organism>
<evidence type="ECO:0000256" key="8">
    <source>
        <dbReference type="ARBA" id="ARBA00034120"/>
    </source>
</evidence>
<dbReference type="InterPro" id="IPR000123">
    <property type="entry name" value="Reverse_transcriptase_msDNA"/>
</dbReference>
<dbReference type="PRINTS" id="PR00866">
    <property type="entry name" value="RNADNAPOLMS"/>
</dbReference>
<dbReference type="PANTHER" id="PTHR34047:SF7">
    <property type="entry name" value="RNA-DIRECTED DNA POLYMERASE"/>
    <property type="match status" value="1"/>
</dbReference>
<comment type="caution">
    <text evidence="11">The sequence shown here is derived from an EMBL/GenBank/DDBJ whole genome shotgun (WGS) entry which is preliminary data.</text>
</comment>
<dbReference type="CDD" id="cd03487">
    <property type="entry name" value="RT_Bac_retron_II"/>
    <property type="match status" value="1"/>
</dbReference>
<evidence type="ECO:0000256" key="1">
    <source>
        <dbReference type="ARBA" id="ARBA00012493"/>
    </source>
</evidence>
<proteinExistence type="inferred from homology"/>
<dbReference type="GO" id="GO:0051607">
    <property type="term" value="P:defense response to virus"/>
    <property type="evidence" value="ECO:0007669"/>
    <property type="project" value="UniProtKB-KW"/>
</dbReference>
<reference evidence="11" key="2">
    <citation type="submission" date="2020-09" db="EMBL/GenBank/DDBJ databases">
        <authorList>
            <person name="Sun Q."/>
            <person name="Zhou Y."/>
        </authorList>
    </citation>
    <scope>NUCLEOTIDE SEQUENCE</scope>
    <source>
        <strain evidence="11">CGMCC 1.12751</strain>
    </source>
</reference>
<dbReference type="EC" id="2.7.7.49" evidence="1"/>